<dbReference type="Proteomes" id="UP000297910">
    <property type="component" value="Unassembled WGS sequence"/>
</dbReference>
<dbReference type="EMBL" id="PQXI01000078">
    <property type="protein sequence ID" value="TGO25552.1"/>
    <property type="molecule type" value="Genomic_DNA"/>
</dbReference>
<proteinExistence type="predicted"/>
<reference evidence="2 3" key="1">
    <citation type="submission" date="2017-12" db="EMBL/GenBank/DDBJ databases">
        <title>Comparative genomics of Botrytis spp.</title>
        <authorList>
            <person name="Valero-Jimenez C.A."/>
            <person name="Tapia P."/>
            <person name="Veloso J."/>
            <person name="Silva-Moreno E."/>
            <person name="Staats M."/>
            <person name="Valdes J.H."/>
            <person name="Van Kan J.A.L."/>
        </authorList>
    </citation>
    <scope>NUCLEOTIDE SEQUENCE [LARGE SCALE GENOMIC DNA]</scope>
    <source>
        <strain evidence="2 3">Bp0003</strain>
    </source>
</reference>
<dbReference type="AlphaFoldDB" id="A0A4Z1FRN9"/>
<feature type="compositionally biased region" description="Polar residues" evidence="1">
    <location>
        <begin position="69"/>
        <end position="78"/>
    </location>
</feature>
<evidence type="ECO:0000256" key="1">
    <source>
        <dbReference type="SAM" id="MobiDB-lite"/>
    </source>
</evidence>
<accession>A0A4Z1FRN9</accession>
<sequence length="88" mass="9429">MSGREIGRVQHSTTSRGVYTIESWCKESDGGCACKKRDMEPWSQRKCEPIMDGNGAKRVVTASMAGRAFSNSDTSGSSPAGLLSGNLR</sequence>
<feature type="region of interest" description="Disordered" evidence="1">
    <location>
        <begin position="67"/>
        <end position="88"/>
    </location>
</feature>
<gene>
    <name evidence="2" type="ORF">BPAE_0078g00510</name>
</gene>
<evidence type="ECO:0000313" key="2">
    <source>
        <dbReference type="EMBL" id="TGO25552.1"/>
    </source>
</evidence>
<keyword evidence="3" id="KW-1185">Reference proteome</keyword>
<comment type="caution">
    <text evidence="2">The sequence shown here is derived from an EMBL/GenBank/DDBJ whole genome shotgun (WGS) entry which is preliminary data.</text>
</comment>
<protein>
    <submittedName>
        <fullName evidence="2">Uncharacterized protein</fullName>
    </submittedName>
</protein>
<organism evidence="2 3">
    <name type="scientific">Botrytis paeoniae</name>
    <dbReference type="NCBI Taxonomy" id="278948"/>
    <lineage>
        <taxon>Eukaryota</taxon>
        <taxon>Fungi</taxon>
        <taxon>Dikarya</taxon>
        <taxon>Ascomycota</taxon>
        <taxon>Pezizomycotina</taxon>
        <taxon>Leotiomycetes</taxon>
        <taxon>Helotiales</taxon>
        <taxon>Sclerotiniaceae</taxon>
        <taxon>Botrytis</taxon>
    </lineage>
</organism>
<evidence type="ECO:0000313" key="3">
    <source>
        <dbReference type="Proteomes" id="UP000297910"/>
    </source>
</evidence>
<name>A0A4Z1FRN9_9HELO</name>